<organism evidence="1 2">
    <name type="scientific">Commensalibacter papalotli</name>
    <name type="common">ex Botero et al. 2024</name>
    <dbReference type="NCBI Taxonomy" id="2972766"/>
    <lineage>
        <taxon>Bacteria</taxon>
        <taxon>Pseudomonadati</taxon>
        <taxon>Pseudomonadota</taxon>
        <taxon>Alphaproteobacteria</taxon>
        <taxon>Acetobacterales</taxon>
        <taxon>Acetobacteraceae</taxon>
    </lineage>
</organism>
<evidence type="ECO:0008006" key="3">
    <source>
        <dbReference type="Google" id="ProtNLM"/>
    </source>
</evidence>
<name>A0ABN8WEN6_9PROT</name>
<sequence>MVFDKVIKKIILSGFTLLLLGGCNPEMGRLPFESDVGCLRKELSSDTHPSFQIAANYCQQDDHGVPLPLKLKGALDLQMQAEKANIAYTN</sequence>
<keyword evidence="2" id="KW-1185">Reference proteome</keyword>
<comment type="caution">
    <text evidence="1">The sequence shown here is derived from an EMBL/GenBank/DDBJ whole genome shotgun (WGS) entry which is preliminary data.</text>
</comment>
<dbReference type="PROSITE" id="PS51257">
    <property type="entry name" value="PROKAR_LIPOPROTEIN"/>
    <property type="match status" value="1"/>
</dbReference>
<proteinExistence type="predicted"/>
<dbReference type="EMBL" id="CAMXCH010000004">
    <property type="protein sequence ID" value="CAI3955723.1"/>
    <property type="molecule type" value="Genomic_DNA"/>
</dbReference>
<reference evidence="1" key="1">
    <citation type="submission" date="2022-10" db="EMBL/GenBank/DDBJ databases">
        <authorList>
            <person name="Botero Cardona J."/>
        </authorList>
    </citation>
    <scope>NUCLEOTIDE SEQUENCE</scope>
    <source>
        <strain evidence="1">R-83534</strain>
    </source>
</reference>
<accession>A0ABN8WEN6</accession>
<gene>
    <name evidence="1" type="ORF">R83534S58_LOCUS1993</name>
</gene>
<protein>
    <recommendedName>
        <fullName evidence="3">Lipoprotein</fullName>
    </recommendedName>
</protein>
<evidence type="ECO:0000313" key="1">
    <source>
        <dbReference type="EMBL" id="CAI3955723.1"/>
    </source>
</evidence>
<dbReference type="Proteomes" id="UP001154272">
    <property type="component" value="Unassembled WGS sequence"/>
</dbReference>
<evidence type="ECO:0000313" key="2">
    <source>
        <dbReference type="Proteomes" id="UP001154272"/>
    </source>
</evidence>